<gene>
    <name evidence="1" type="ORF">LTRI10_LOCUS46245</name>
</gene>
<dbReference type="EMBL" id="OZ034821">
    <property type="protein sequence ID" value="CAL1406525.1"/>
    <property type="molecule type" value="Genomic_DNA"/>
</dbReference>
<proteinExistence type="predicted"/>
<protein>
    <submittedName>
        <fullName evidence="1">Uncharacterized protein</fullName>
    </submittedName>
</protein>
<evidence type="ECO:0000313" key="1">
    <source>
        <dbReference type="EMBL" id="CAL1406525.1"/>
    </source>
</evidence>
<keyword evidence="2" id="KW-1185">Reference proteome</keyword>
<accession>A0AAV2G9W0</accession>
<sequence length="69" mass="7524">MWVWYVNCRFFPTAGLFSPADGVNGYARELRIEVVIVGSKSKSQIVWAGMISEIPNCFVISGAVVVGSL</sequence>
<dbReference type="AlphaFoldDB" id="A0AAV2G9W0"/>
<reference evidence="1 2" key="1">
    <citation type="submission" date="2024-04" db="EMBL/GenBank/DDBJ databases">
        <authorList>
            <person name="Fracassetti M."/>
        </authorList>
    </citation>
    <scope>NUCLEOTIDE SEQUENCE [LARGE SCALE GENOMIC DNA]</scope>
</reference>
<name>A0AAV2G9W0_9ROSI</name>
<organism evidence="1 2">
    <name type="scientific">Linum trigynum</name>
    <dbReference type="NCBI Taxonomy" id="586398"/>
    <lineage>
        <taxon>Eukaryota</taxon>
        <taxon>Viridiplantae</taxon>
        <taxon>Streptophyta</taxon>
        <taxon>Embryophyta</taxon>
        <taxon>Tracheophyta</taxon>
        <taxon>Spermatophyta</taxon>
        <taxon>Magnoliopsida</taxon>
        <taxon>eudicotyledons</taxon>
        <taxon>Gunneridae</taxon>
        <taxon>Pentapetalae</taxon>
        <taxon>rosids</taxon>
        <taxon>fabids</taxon>
        <taxon>Malpighiales</taxon>
        <taxon>Linaceae</taxon>
        <taxon>Linum</taxon>
    </lineage>
</organism>
<evidence type="ECO:0000313" key="2">
    <source>
        <dbReference type="Proteomes" id="UP001497516"/>
    </source>
</evidence>
<dbReference type="Proteomes" id="UP001497516">
    <property type="component" value="Chromosome 8"/>
</dbReference>